<dbReference type="AlphaFoldDB" id="A0A814A7A7"/>
<dbReference type="Proteomes" id="UP000681722">
    <property type="component" value="Unassembled WGS sequence"/>
</dbReference>
<comment type="similarity">
    <text evidence="1">Belongs to the calycin superfamily. Fatty-acid binding protein (FABP) family.</text>
</comment>
<dbReference type="InterPro" id="IPR000463">
    <property type="entry name" value="Fatty_acid-bd"/>
</dbReference>
<dbReference type="InterPro" id="IPR031259">
    <property type="entry name" value="ILBP"/>
</dbReference>
<reference evidence="4" key="1">
    <citation type="submission" date="2021-02" db="EMBL/GenBank/DDBJ databases">
        <authorList>
            <person name="Nowell W R."/>
        </authorList>
    </citation>
    <scope>NUCLEOTIDE SEQUENCE</scope>
</reference>
<dbReference type="OrthoDB" id="412780at2759"/>
<dbReference type="EMBL" id="CAJOBC010001663">
    <property type="protein sequence ID" value="CAF3691763.1"/>
    <property type="molecule type" value="Genomic_DNA"/>
</dbReference>
<dbReference type="PRINTS" id="PR00178">
    <property type="entry name" value="FATTYACIDBP"/>
</dbReference>
<comment type="caution">
    <text evidence="4">The sequence shown here is derived from an EMBL/GenBank/DDBJ whole genome shotgun (WGS) entry which is preliminary data.</text>
</comment>
<evidence type="ECO:0000313" key="6">
    <source>
        <dbReference type="Proteomes" id="UP000663829"/>
    </source>
</evidence>
<dbReference type="Gene3D" id="2.40.128.20">
    <property type="match status" value="1"/>
</dbReference>
<evidence type="ECO:0000313" key="4">
    <source>
        <dbReference type="EMBL" id="CAF0910583.1"/>
    </source>
</evidence>
<dbReference type="SUPFAM" id="SSF50814">
    <property type="entry name" value="Lipocalins"/>
    <property type="match status" value="1"/>
</dbReference>
<evidence type="ECO:0000259" key="3">
    <source>
        <dbReference type="Pfam" id="PF00061"/>
    </source>
</evidence>
<dbReference type="PANTHER" id="PTHR11955">
    <property type="entry name" value="FATTY ACID BINDING PROTEIN"/>
    <property type="match status" value="1"/>
</dbReference>
<gene>
    <name evidence="4" type="ORF">GPM918_LOCUS9125</name>
    <name evidence="5" type="ORF">SRO942_LOCUS9126</name>
</gene>
<dbReference type="GO" id="GO:0008289">
    <property type="term" value="F:lipid binding"/>
    <property type="evidence" value="ECO:0007669"/>
    <property type="project" value="UniProtKB-KW"/>
</dbReference>
<evidence type="ECO:0000313" key="5">
    <source>
        <dbReference type="EMBL" id="CAF3691763.1"/>
    </source>
</evidence>
<dbReference type="InterPro" id="IPR000566">
    <property type="entry name" value="Lipocln_cytosolic_FA-bd_dom"/>
</dbReference>
<accession>A0A814A7A7</accession>
<keyword evidence="6" id="KW-1185">Reference proteome</keyword>
<evidence type="ECO:0000256" key="1">
    <source>
        <dbReference type="ARBA" id="ARBA00008390"/>
    </source>
</evidence>
<protein>
    <recommendedName>
        <fullName evidence="3">Lipocalin/cytosolic fatty-acid binding domain-containing protein</fullName>
    </recommendedName>
</protein>
<keyword evidence="2" id="KW-0446">Lipid-binding</keyword>
<organism evidence="4 6">
    <name type="scientific">Didymodactylos carnosus</name>
    <dbReference type="NCBI Taxonomy" id="1234261"/>
    <lineage>
        <taxon>Eukaryota</taxon>
        <taxon>Metazoa</taxon>
        <taxon>Spiralia</taxon>
        <taxon>Gnathifera</taxon>
        <taxon>Rotifera</taxon>
        <taxon>Eurotatoria</taxon>
        <taxon>Bdelloidea</taxon>
        <taxon>Philodinida</taxon>
        <taxon>Philodinidae</taxon>
        <taxon>Didymodactylos</taxon>
    </lineage>
</organism>
<dbReference type="EMBL" id="CAJNOQ010001663">
    <property type="protein sequence ID" value="CAF0910583.1"/>
    <property type="molecule type" value="Genomic_DNA"/>
</dbReference>
<dbReference type="Pfam" id="PF00061">
    <property type="entry name" value="Lipocalin"/>
    <property type="match status" value="1"/>
</dbReference>
<sequence>MAGVEALKGTWDYVDGKDFDKYMSEIGVSFLMRQTAKLITPRIIISEVNGRWTVRSETHIKNVQYDFIPGEEFDETTPDGREVKSLIKFENGRWIHSSRDKKGKESVVTRYVDEAGLHQVILTCGDVRATRVYKRADT</sequence>
<dbReference type="InterPro" id="IPR012674">
    <property type="entry name" value="Calycin"/>
</dbReference>
<dbReference type="Proteomes" id="UP000663829">
    <property type="component" value="Unassembled WGS sequence"/>
</dbReference>
<feature type="domain" description="Lipocalin/cytosolic fatty-acid binding" evidence="3">
    <location>
        <begin position="9"/>
        <end position="135"/>
    </location>
</feature>
<evidence type="ECO:0000256" key="2">
    <source>
        <dbReference type="ARBA" id="ARBA00023121"/>
    </source>
</evidence>
<proteinExistence type="inferred from homology"/>
<dbReference type="CDD" id="cd00742">
    <property type="entry name" value="FABP"/>
    <property type="match status" value="1"/>
</dbReference>
<name>A0A814A7A7_9BILA</name>